<comment type="caution">
    <text evidence="1">The sequence shown here is derived from an EMBL/GenBank/DDBJ whole genome shotgun (WGS) entry which is preliminary data.</text>
</comment>
<dbReference type="GeneID" id="82191449"/>
<dbReference type="EMBL" id="SSTJ01000004">
    <property type="protein sequence ID" value="THG37634.1"/>
    <property type="molecule type" value="Genomic_DNA"/>
</dbReference>
<dbReference type="AlphaFoldDB" id="A0A4S4G3K1"/>
<dbReference type="RefSeq" id="WP_016310238.1">
    <property type="nucleotide sequence ID" value="NZ_CAQROT010000005.1"/>
</dbReference>
<sequence>MVGRESTRANNLFYTCSLIDYIGRKTKNRRSDVVDALGRDRIARIIELADVYHSDNIDAVSDSFLEEAGLADGTFDNVSAAKYAVPSHWDIGKVYKRLVMGIAENQAVSDVEALFRAYHSPLSPLIDDYNGSFFYESPGAILHAYLTGEWD</sequence>
<protein>
    <submittedName>
        <fullName evidence="1">Uncharacterized protein</fullName>
    </submittedName>
</protein>
<proteinExistence type="predicted"/>
<dbReference type="Proteomes" id="UP000308978">
    <property type="component" value="Unassembled WGS sequence"/>
</dbReference>
<accession>A0A4S4G3K1</accession>
<organism evidence="1 2">
    <name type="scientific">Adlercreutzia caecimuris</name>
    <dbReference type="NCBI Taxonomy" id="671266"/>
    <lineage>
        <taxon>Bacteria</taxon>
        <taxon>Bacillati</taxon>
        <taxon>Actinomycetota</taxon>
        <taxon>Coriobacteriia</taxon>
        <taxon>Eggerthellales</taxon>
        <taxon>Eggerthellaceae</taxon>
        <taxon>Adlercreutzia</taxon>
    </lineage>
</organism>
<gene>
    <name evidence="1" type="ORF">E5986_04490</name>
</gene>
<name>A0A4S4G3K1_9ACTN</name>
<evidence type="ECO:0000313" key="1">
    <source>
        <dbReference type="EMBL" id="THG37634.1"/>
    </source>
</evidence>
<reference evidence="1 2" key="1">
    <citation type="submission" date="2019-04" db="EMBL/GenBank/DDBJ databases">
        <title>Microbes associate with the intestines of laboratory mice.</title>
        <authorList>
            <person name="Navarre W."/>
            <person name="Wong E."/>
            <person name="Huang K.C."/>
            <person name="Tropini C."/>
            <person name="Ng K."/>
            <person name="Yu B."/>
        </authorList>
    </citation>
    <scope>NUCLEOTIDE SEQUENCE [LARGE SCALE GENOMIC DNA]</scope>
    <source>
        <strain evidence="1 2">NM80_B27</strain>
    </source>
</reference>
<evidence type="ECO:0000313" key="2">
    <source>
        <dbReference type="Proteomes" id="UP000308978"/>
    </source>
</evidence>